<dbReference type="AlphaFoldDB" id="F5YPP5"/>
<name>F5YPP5_TREPZ</name>
<dbReference type="SUPFAM" id="SSF52540">
    <property type="entry name" value="P-loop containing nucleoside triphosphate hydrolases"/>
    <property type="match status" value="1"/>
</dbReference>
<dbReference type="EMBL" id="CP001843">
    <property type="protein sequence ID" value="AEF85616.1"/>
    <property type="molecule type" value="Genomic_DNA"/>
</dbReference>
<dbReference type="STRING" id="545694.TREPR_3797"/>
<evidence type="ECO:0000313" key="3">
    <source>
        <dbReference type="Proteomes" id="UP000009223"/>
    </source>
</evidence>
<dbReference type="RefSeq" id="WP_015706538.1">
    <property type="nucleotide sequence ID" value="NC_015578.1"/>
</dbReference>
<dbReference type="InterPro" id="IPR038726">
    <property type="entry name" value="PDDEXK_AddAB-type"/>
</dbReference>
<dbReference type="KEGG" id="tpi:TREPR_3797"/>
<dbReference type="InterPro" id="IPR027417">
    <property type="entry name" value="P-loop_NTPase"/>
</dbReference>
<reference evidence="3" key="1">
    <citation type="submission" date="2009-12" db="EMBL/GenBank/DDBJ databases">
        <title>Complete sequence of Treponema primitia strain ZAS-2.</title>
        <authorList>
            <person name="Tetu S.G."/>
            <person name="Matson E."/>
            <person name="Ren Q."/>
            <person name="Seshadri R."/>
            <person name="Elbourne L."/>
            <person name="Hassan K.A."/>
            <person name="Durkin A."/>
            <person name="Radune D."/>
            <person name="Mohamoud Y."/>
            <person name="Shay R."/>
            <person name="Jin S."/>
            <person name="Zhang X."/>
            <person name="Lucey K."/>
            <person name="Ballor N.R."/>
            <person name="Ottesen E."/>
            <person name="Rosenthal R."/>
            <person name="Allen A."/>
            <person name="Leadbetter J.R."/>
            <person name="Paulsen I.T."/>
        </authorList>
    </citation>
    <scope>NUCLEOTIDE SEQUENCE [LARGE SCALE GENOMIC DNA]</scope>
    <source>
        <strain evidence="3">ATCC BAA-887 / DSM 12427 / ZAS-2</strain>
    </source>
</reference>
<keyword evidence="3" id="KW-1185">Reference proteome</keyword>
<gene>
    <name evidence="2" type="ordered locus">TREPR_3797</name>
</gene>
<evidence type="ECO:0000259" key="1">
    <source>
        <dbReference type="Pfam" id="PF12705"/>
    </source>
</evidence>
<dbReference type="eggNOG" id="COG2887">
    <property type="taxonomic scope" value="Bacteria"/>
</dbReference>
<dbReference type="Proteomes" id="UP000009223">
    <property type="component" value="Chromosome"/>
</dbReference>
<proteinExistence type="predicted"/>
<organism evidence="2 3">
    <name type="scientific">Treponema primitia (strain ATCC BAA-887 / DSM 12427 / ZAS-2)</name>
    <dbReference type="NCBI Taxonomy" id="545694"/>
    <lineage>
        <taxon>Bacteria</taxon>
        <taxon>Pseudomonadati</taxon>
        <taxon>Spirochaetota</taxon>
        <taxon>Spirochaetia</taxon>
        <taxon>Spirochaetales</taxon>
        <taxon>Treponemataceae</taxon>
        <taxon>Treponema</taxon>
    </lineage>
</organism>
<dbReference type="HOGENOM" id="CLU_012127_0_0_12"/>
<feature type="domain" description="PD-(D/E)XK endonuclease-like" evidence="1">
    <location>
        <begin position="679"/>
        <end position="981"/>
    </location>
</feature>
<evidence type="ECO:0000313" key="2">
    <source>
        <dbReference type="EMBL" id="AEF85616.1"/>
    </source>
</evidence>
<accession>F5YPP5</accession>
<dbReference type="Pfam" id="PF12705">
    <property type="entry name" value="PDDEXK_1"/>
    <property type="match status" value="1"/>
</dbReference>
<sequence>MSAETQYNHVESILLKNIDDPTALFVFPTDIAVSHWVDQLLTLRGGGTVAMDQFTAWDTFKQESIRAQKQDKKSVPAVLRKIFVSRLIQENSELYRAGGAPLFTFLIPPEYAYAGASFVSWFTRILPQLGSWFEKTSGVPVALINEKNGLLAGEGLEGDDRDLYTLALRYQQFLDAHGLFEPAWEKPPFEDTGKKCFIFFPESLMDYSEYAELLENTGHVTPVRVSAGSTYAGVVDKPYNTFFYTNSRREISEAALYIRGLHEKQGVPFESIVVSIPDTENYEPYVLREFTNRNIPFVRRAGKPLASYAAGQLFATLSDCASRDFPFDAIAGLLLNRHLPWKDNEVINQLINFGIRNNCITSWKEADDKGTGQTEIHVWEDAFKSPMGNREERARLFYESLKGSVEKLCSAVSFADLRNRYFVFREKFLNMDECLPETDLILSRCVSELLSLIEIEKSFPDIIIPDPYTFFVEYLQEKNYLPQQYSAGVTILPYRTAAPVPFGCHIILGSTQDNLSTVFSRLGFLSRAKREELGLKDDDASEAFINLHKLNSSLPAVFFCAQETFAGYAIPHSRLNVTEKPRMRYGEGSSDQTDTPAGIFEADLFDAEREFYLALQTAASPAFPHSIHQGQSCGFNAWAERRSQDGTVDEKRWKADQALLDLIGERYCYSEEFPGKFSVSASSLEPYYNCALVWLFQRVLNLENIRIETSLMAENIMGSVYHAILNCFFEAVKKDGSILSRLQNGFLPHDYSTLLTKCIQTIFDGLPALLPRKKPEMSALTVRLIRAGKKSVGENLERLLTAFLSFFSGYRIIGSETSWKSDKGSYYLNGTVDCMLEAPLKNTETRGTVIVDFKLFYMPDRNACTAKEDDGLTNFQLPLYMTLAEDKGGKPVDTALFFSIVKAAPQVLFGVIENSETGDSLPKAEGRILRTGAAEDQFRLIMDEFREKADRYAAEISTGNFSTFSNSFRKCVGCSYQPVCRTSYAVDRESNLLKWSAAGG</sequence>
<reference evidence="2 3" key="2">
    <citation type="journal article" date="2011" name="ISME J.">
        <title>RNA-seq reveals cooperative metabolic interactions between two termite-gut spirochete species in co-culture.</title>
        <authorList>
            <person name="Rosenthal A.Z."/>
            <person name="Matson E.G."/>
            <person name="Eldar A."/>
            <person name="Leadbetter J.R."/>
        </authorList>
    </citation>
    <scope>NUCLEOTIDE SEQUENCE [LARGE SCALE GENOMIC DNA]</scope>
    <source>
        <strain evidence="3">ATCC BAA-887 / DSM 12427 / ZAS-2</strain>
    </source>
</reference>
<protein>
    <recommendedName>
        <fullName evidence="1">PD-(D/E)XK endonuclease-like domain-containing protein</fullName>
    </recommendedName>
</protein>